<feature type="transmembrane region" description="Helical" evidence="7">
    <location>
        <begin position="214"/>
        <end position="233"/>
    </location>
</feature>
<evidence type="ECO:0000256" key="4">
    <source>
        <dbReference type="ARBA" id="ARBA00022692"/>
    </source>
</evidence>
<feature type="transmembrane region" description="Helical" evidence="7">
    <location>
        <begin position="356"/>
        <end position="373"/>
    </location>
</feature>
<evidence type="ECO:0000313" key="9">
    <source>
        <dbReference type="EMBL" id="OHV30856.1"/>
    </source>
</evidence>
<sequence length="473" mass="48135">MVQNSTAEVCRLLVVGPTSQVDLSVPTHIPLSDLMPALLRGLGPDLADRGLEHSGWVLQRLGETPLDEDATVADHDLLDGETLYVRPRSDQLPPLDFDDLIDGVATGMRSRSGHWRPRNTRLAALAVLAAPLVTVLVVPLLGGRGGVGALGQGRAVALAVVAVVLAAVATVAGRLLRDAALAALVGTAGVAATVEAVLCALVDAGPGRAVPGPAGLLLVAAGVGTLVALALLAAVSGVEALLQVGTAVLTLALAAAVVSWLVSGAGLSWTATAAVALMLSVALRPAVPVLAFKLARMALPPLPVEPDELQEDIEPEPGAEVLARTAAADRYMTALHAACGVISGGALLRLAAAPGWVPATLVVLVALAQLLALRPMTSTWHRLALGLPACAGLLAALLFLVPRPGSFGDEVALWLALSLVPAGVAVTWVLARRRLTPMWGRAGDWAHTAALVLAVPLVVSVLGGISLVRAVVN</sequence>
<organism evidence="9 10">
    <name type="scientific">Parafrankia colletiae</name>
    <dbReference type="NCBI Taxonomy" id="573497"/>
    <lineage>
        <taxon>Bacteria</taxon>
        <taxon>Bacillati</taxon>
        <taxon>Actinomycetota</taxon>
        <taxon>Actinomycetes</taxon>
        <taxon>Frankiales</taxon>
        <taxon>Frankiaceae</taxon>
        <taxon>Parafrankia</taxon>
    </lineage>
</organism>
<dbReference type="Gene3D" id="3.10.20.90">
    <property type="entry name" value="Phosphatidylinositol 3-kinase Catalytic Subunit, Chain A, domain 1"/>
    <property type="match status" value="1"/>
</dbReference>
<feature type="transmembrane region" description="Helical" evidence="7">
    <location>
        <begin position="451"/>
        <end position="472"/>
    </location>
</feature>
<dbReference type="NCBIfam" id="TIGR03920">
    <property type="entry name" value="T7SS_EccD"/>
    <property type="match status" value="1"/>
</dbReference>
<reference evidence="10" key="1">
    <citation type="submission" date="2016-07" db="EMBL/GenBank/DDBJ databases">
        <title>Sequence Frankia sp. strain CcI1.17.</title>
        <authorList>
            <person name="Ghodhbane-Gtari F."/>
            <person name="Swanson E."/>
            <person name="Gueddou A."/>
            <person name="Morris K."/>
            <person name="Hezbri K."/>
            <person name="Ktari A."/>
            <person name="Nouioui I."/>
            <person name="Abebe-Akele F."/>
            <person name="Simpson S."/>
            <person name="Thomas K."/>
            <person name="Gtari M."/>
            <person name="Tisa L.S."/>
            <person name="Hurst S."/>
        </authorList>
    </citation>
    <scope>NUCLEOTIDE SEQUENCE [LARGE SCALE GENOMIC DNA]</scope>
    <source>
        <strain evidence="10">Cc1.17</strain>
    </source>
</reference>
<evidence type="ECO:0000256" key="5">
    <source>
        <dbReference type="ARBA" id="ARBA00022989"/>
    </source>
</evidence>
<evidence type="ECO:0000256" key="7">
    <source>
        <dbReference type="SAM" id="Phobius"/>
    </source>
</evidence>
<evidence type="ECO:0000256" key="3">
    <source>
        <dbReference type="ARBA" id="ARBA00022475"/>
    </source>
</evidence>
<keyword evidence="6 7" id="KW-0472">Membrane</keyword>
<dbReference type="InterPro" id="IPR006707">
    <property type="entry name" value="T7SS_EccD"/>
</dbReference>
<comment type="caution">
    <text evidence="9">The sequence shown here is derived from an EMBL/GenBank/DDBJ whole genome shotgun (WGS) entry which is preliminary data.</text>
</comment>
<comment type="subcellular location">
    <subcellularLocation>
        <location evidence="1">Cell membrane</location>
        <topology evidence="1">Multi-pass membrane protein</topology>
    </subcellularLocation>
</comment>
<dbReference type="Pfam" id="PF19053">
    <property type="entry name" value="EccD"/>
    <property type="match status" value="1"/>
</dbReference>
<name>A0A1S1QB86_9ACTN</name>
<feature type="transmembrane region" description="Helical" evidence="7">
    <location>
        <begin position="122"/>
        <end position="142"/>
    </location>
</feature>
<feature type="domain" description="EccD-like transmembrane" evidence="8">
    <location>
        <begin position="120"/>
        <end position="470"/>
    </location>
</feature>
<proteinExistence type="inferred from homology"/>
<dbReference type="AlphaFoldDB" id="A0A1S1QB86"/>
<dbReference type="Pfam" id="PF08817">
    <property type="entry name" value="YukD"/>
    <property type="match status" value="1"/>
</dbReference>
<dbReference type="GO" id="GO:0005886">
    <property type="term" value="C:plasma membrane"/>
    <property type="evidence" value="ECO:0007669"/>
    <property type="project" value="UniProtKB-SubCell"/>
</dbReference>
<feature type="transmembrane region" description="Helical" evidence="7">
    <location>
        <begin position="154"/>
        <end position="172"/>
    </location>
</feature>
<evidence type="ECO:0000259" key="8">
    <source>
        <dbReference type="Pfam" id="PF19053"/>
    </source>
</evidence>
<dbReference type="OrthoDB" id="4775372at2"/>
<keyword evidence="3" id="KW-1003">Cell membrane</keyword>
<evidence type="ECO:0000256" key="6">
    <source>
        <dbReference type="ARBA" id="ARBA00023136"/>
    </source>
</evidence>
<accession>A0A1S1QB86</accession>
<evidence type="ECO:0000313" key="10">
    <source>
        <dbReference type="Proteomes" id="UP000179627"/>
    </source>
</evidence>
<feature type="transmembrane region" description="Helical" evidence="7">
    <location>
        <begin position="380"/>
        <end position="400"/>
    </location>
</feature>
<feature type="transmembrane region" description="Helical" evidence="7">
    <location>
        <begin position="412"/>
        <end position="431"/>
    </location>
</feature>
<keyword evidence="4 7" id="KW-0812">Transmembrane</keyword>
<keyword evidence="5 7" id="KW-1133">Transmembrane helix</keyword>
<dbReference type="PIRSF" id="PIRSF017804">
    <property type="entry name" value="Secretion_EccD1"/>
    <property type="match status" value="1"/>
</dbReference>
<protein>
    <submittedName>
        <fullName evidence="9">Type VII secretion integral membrane protein EccD</fullName>
    </submittedName>
</protein>
<comment type="similarity">
    <text evidence="2">Belongs to the EccD/Snm4 family.</text>
</comment>
<dbReference type="EMBL" id="MBLM01000149">
    <property type="protein sequence ID" value="OHV30856.1"/>
    <property type="molecule type" value="Genomic_DNA"/>
</dbReference>
<dbReference type="InterPro" id="IPR024962">
    <property type="entry name" value="YukD-like"/>
</dbReference>
<feature type="transmembrane region" description="Helical" evidence="7">
    <location>
        <begin position="240"/>
        <end position="261"/>
    </location>
</feature>
<gene>
    <name evidence="9" type="ORF">CC117_27340</name>
</gene>
<dbReference type="Proteomes" id="UP000179627">
    <property type="component" value="Unassembled WGS sequence"/>
</dbReference>
<keyword evidence="10" id="KW-1185">Reference proteome</keyword>
<evidence type="ECO:0000256" key="2">
    <source>
        <dbReference type="ARBA" id="ARBA00006162"/>
    </source>
</evidence>
<feature type="transmembrane region" description="Helical" evidence="7">
    <location>
        <begin position="179"/>
        <end position="202"/>
    </location>
</feature>
<dbReference type="InterPro" id="IPR044049">
    <property type="entry name" value="EccD_transm"/>
</dbReference>
<evidence type="ECO:0000256" key="1">
    <source>
        <dbReference type="ARBA" id="ARBA00004651"/>
    </source>
</evidence>